<accession>A0A2Z6LUZ6</accession>
<name>A0A2Z6LUZ6_TRISU</name>
<organism evidence="4 5">
    <name type="scientific">Trifolium subterraneum</name>
    <name type="common">Subterranean clover</name>
    <dbReference type="NCBI Taxonomy" id="3900"/>
    <lineage>
        <taxon>Eukaryota</taxon>
        <taxon>Viridiplantae</taxon>
        <taxon>Streptophyta</taxon>
        <taxon>Embryophyta</taxon>
        <taxon>Tracheophyta</taxon>
        <taxon>Spermatophyta</taxon>
        <taxon>Magnoliopsida</taxon>
        <taxon>eudicotyledons</taxon>
        <taxon>Gunneridae</taxon>
        <taxon>Pentapetalae</taxon>
        <taxon>rosids</taxon>
        <taxon>fabids</taxon>
        <taxon>Fabales</taxon>
        <taxon>Fabaceae</taxon>
        <taxon>Papilionoideae</taxon>
        <taxon>50 kb inversion clade</taxon>
        <taxon>NPAAA clade</taxon>
        <taxon>Hologalegina</taxon>
        <taxon>IRL clade</taxon>
        <taxon>Trifolieae</taxon>
        <taxon>Trifolium</taxon>
    </lineage>
</organism>
<feature type="region of interest" description="Disordered" evidence="2">
    <location>
        <begin position="498"/>
        <end position="525"/>
    </location>
</feature>
<keyword evidence="5" id="KW-1185">Reference proteome</keyword>
<dbReference type="Proteomes" id="UP000242715">
    <property type="component" value="Unassembled WGS sequence"/>
</dbReference>
<feature type="region of interest" description="Disordered" evidence="2">
    <location>
        <begin position="318"/>
        <end position="346"/>
    </location>
</feature>
<dbReference type="PANTHER" id="PTHR34427">
    <property type="entry name" value="DUF4283 DOMAIN PROTEIN"/>
    <property type="match status" value="1"/>
</dbReference>
<dbReference type="Pfam" id="PF00076">
    <property type="entry name" value="RRM_1"/>
    <property type="match status" value="1"/>
</dbReference>
<dbReference type="InterPro" id="IPR000504">
    <property type="entry name" value="RRM_dom"/>
</dbReference>
<dbReference type="OrthoDB" id="1436792at2759"/>
<dbReference type="PROSITE" id="PS50102">
    <property type="entry name" value="RRM"/>
    <property type="match status" value="1"/>
</dbReference>
<proteinExistence type="predicted"/>
<feature type="compositionally biased region" description="Acidic residues" evidence="2">
    <location>
        <begin position="337"/>
        <end position="346"/>
    </location>
</feature>
<feature type="domain" description="RRM" evidence="3">
    <location>
        <begin position="4"/>
        <end position="81"/>
    </location>
</feature>
<dbReference type="SMART" id="SM00360">
    <property type="entry name" value="RRM"/>
    <property type="match status" value="1"/>
</dbReference>
<gene>
    <name evidence="4" type="ORF">TSUD_132910</name>
</gene>
<dbReference type="SUPFAM" id="SSF54928">
    <property type="entry name" value="RNA-binding domain, RBD"/>
    <property type="match status" value="1"/>
</dbReference>
<feature type="region of interest" description="Disordered" evidence="2">
    <location>
        <begin position="542"/>
        <end position="562"/>
    </location>
</feature>
<evidence type="ECO:0000259" key="3">
    <source>
        <dbReference type="PROSITE" id="PS50102"/>
    </source>
</evidence>
<evidence type="ECO:0000313" key="4">
    <source>
        <dbReference type="EMBL" id="GAU20806.1"/>
    </source>
</evidence>
<evidence type="ECO:0000313" key="5">
    <source>
        <dbReference type="Proteomes" id="UP000242715"/>
    </source>
</evidence>
<sequence length="641" mass="70337">METTSFFITNFPMEASTEDLNQLFVKFGRVGEVYVPKKLDIKGRRFGFVKFKDVTNVEVLSDKLKDVWFGTFKLWINRTRFGRSDSKEVSPQPVPFQRPPVSMEEVTPGKSFRKAVLGNSDKGTLLKVPVNEALCKELQGSFVGTLTCEKDVKRIQTTLYMEGFQSVSVTYMGGNMALLRSPVEGDMERLMKSKKDSLNYYFSKLKPWNPGLRAVNREVWIQVYGIPLHVWGEELFKMVGENFGGFLDFDDDTAAMVRCDVARLKISSTSWELIDVVIKVEVEGVCFNLWVVEERGRQNLEVFLGDDREDGGSLVMPVANSEAGRSGGSIDGVANSGEDDDSGNDLDVDVSGEPHNGGRLEVVGGGTMQSQEARRGDFSLACAKSTNISLPQKEILSVQPGNVGNEVTGEEQVACGMVLAVSDEGVERERCLLSGTQGGVDVEKVVLRDSGPIVSVDHLDLSPNPITPIQTGLGQSSVAPSEMGFQGEFLEPRYSSISEPEEVLSSHRKKKNRNIPKSGKQKSCAKFNPLGVPKCLQMAEASTGAGSKVRRRRVKHQGDQTRGVEVRAVERVVDVETMAVNFNCTEGKLQQSKTKQPGYRSHRQTPSSGIDLLSGSGDSMVAATVPSEPDGEKQKLRTGSY</sequence>
<feature type="region of interest" description="Disordered" evidence="2">
    <location>
        <begin position="588"/>
        <end position="641"/>
    </location>
</feature>
<keyword evidence="1" id="KW-0694">RNA-binding</keyword>
<dbReference type="AlphaFoldDB" id="A0A2Z6LUZ6"/>
<dbReference type="Gene3D" id="3.30.70.330">
    <property type="match status" value="1"/>
</dbReference>
<protein>
    <recommendedName>
        <fullName evidence="3">RRM domain-containing protein</fullName>
    </recommendedName>
</protein>
<feature type="compositionally biased region" description="Low complexity" evidence="2">
    <location>
        <begin position="607"/>
        <end position="619"/>
    </location>
</feature>
<evidence type="ECO:0000256" key="2">
    <source>
        <dbReference type="SAM" id="MobiDB-lite"/>
    </source>
</evidence>
<reference evidence="5" key="1">
    <citation type="journal article" date="2017" name="Front. Plant Sci.">
        <title>Climate Clever Clovers: New Paradigm to Reduce the Environmental Footprint of Ruminants by Breeding Low Methanogenic Forages Utilizing Haplotype Variation.</title>
        <authorList>
            <person name="Kaur P."/>
            <person name="Appels R."/>
            <person name="Bayer P.E."/>
            <person name="Keeble-Gagnere G."/>
            <person name="Wang J."/>
            <person name="Hirakawa H."/>
            <person name="Shirasawa K."/>
            <person name="Vercoe P."/>
            <person name="Stefanova K."/>
            <person name="Durmic Z."/>
            <person name="Nichols P."/>
            <person name="Revell C."/>
            <person name="Isobe S.N."/>
            <person name="Edwards D."/>
            <person name="Erskine W."/>
        </authorList>
    </citation>
    <scope>NUCLEOTIDE SEQUENCE [LARGE SCALE GENOMIC DNA]</scope>
    <source>
        <strain evidence="5">cv. Daliak</strain>
    </source>
</reference>
<dbReference type="InterPro" id="IPR035979">
    <property type="entry name" value="RBD_domain_sf"/>
</dbReference>
<dbReference type="InterPro" id="IPR012677">
    <property type="entry name" value="Nucleotide-bd_a/b_plait_sf"/>
</dbReference>
<dbReference type="PANTHER" id="PTHR34427:SF5">
    <property type="entry name" value="DUF4283 DOMAIN-CONTAINING PROTEIN"/>
    <property type="match status" value="1"/>
</dbReference>
<dbReference type="GO" id="GO:0003723">
    <property type="term" value="F:RNA binding"/>
    <property type="evidence" value="ECO:0007669"/>
    <property type="project" value="UniProtKB-UniRule"/>
</dbReference>
<dbReference type="CDD" id="cd00590">
    <property type="entry name" value="RRM_SF"/>
    <property type="match status" value="1"/>
</dbReference>
<dbReference type="EMBL" id="DF973220">
    <property type="protein sequence ID" value="GAU20806.1"/>
    <property type="molecule type" value="Genomic_DNA"/>
</dbReference>
<evidence type="ECO:0000256" key="1">
    <source>
        <dbReference type="PROSITE-ProRule" id="PRU00176"/>
    </source>
</evidence>